<evidence type="ECO:0000313" key="3">
    <source>
        <dbReference type="EMBL" id="MBK0402260.1"/>
    </source>
</evidence>
<dbReference type="InterPro" id="IPR026444">
    <property type="entry name" value="Secre_tail"/>
</dbReference>
<evidence type="ECO:0000259" key="2">
    <source>
        <dbReference type="Pfam" id="PF18962"/>
    </source>
</evidence>
<reference evidence="3 4" key="1">
    <citation type="submission" date="2020-12" db="EMBL/GenBank/DDBJ databases">
        <title>Bacterial novel species Adhaeribacter sp. BT258 isolated from soil.</title>
        <authorList>
            <person name="Jung H.-Y."/>
        </authorList>
    </citation>
    <scope>NUCLEOTIDE SEQUENCE [LARGE SCALE GENOMIC DNA]</scope>
    <source>
        <strain evidence="3 4">BT258</strain>
    </source>
</reference>
<dbReference type="Proteomes" id="UP000644147">
    <property type="component" value="Unassembled WGS sequence"/>
</dbReference>
<dbReference type="NCBIfam" id="TIGR04183">
    <property type="entry name" value="Por_Secre_tail"/>
    <property type="match status" value="1"/>
</dbReference>
<dbReference type="NCBIfam" id="TIGR04312">
    <property type="entry name" value="choice_anch_B"/>
    <property type="match status" value="1"/>
</dbReference>
<dbReference type="PANTHER" id="PTHR38787">
    <property type="entry name" value="REGULATORY P DOMAIN-CONTAINING PROTEIN"/>
    <property type="match status" value="1"/>
</dbReference>
<dbReference type="Pfam" id="PF18962">
    <property type="entry name" value="Por_Secre_tail"/>
    <property type="match status" value="1"/>
</dbReference>
<keyword evidence="4" id="KW-1185">Reference proteome</keyword>
<gene>
    <name evidence="3" type="ORF">I5M27_04645</name>
</gene>
<protein>
    <submittedName>
        <fullName evidence="3">Choice-of-anchor B family protein</fullName>
    </submittedName>
</protein>
<feature type="signal peptide" evidence="1">
    <location>
        <begin position="1"/>
        <end position="19"/>
    </location>
</feature>
<sequence length="444" mass="50380">MKRTVLFTFFLLWHSVLFAQQQSENMHLLSTWRDADHSLTYNDIWGYAANGREYAIIGSRFATYFIDVTDPFQPKLISRQQGRGEGQRDFKTYGHYAYGVADGGTKDHSLQIFDLQYLPEKVVKVYDSDRHTSSSHTLFIENGKLYLVSNTRGNELRAMDVFSLADPVNPEFMGTLKDSTFWRSHALFVKNDTAYLSAAWEGLAVFDVKNAANIKFISSLRNYPGAGYNHSAWLSEDSKKLIVTDELPDGQPVKLFDFSNPAAPLYRTSFESNRGATPHNCFIVGNDLAVVAYYKDGLQLFDISDENNIRRVGYFDTFPDNGNSYENGAWDGNWGVYPFLPSGNLIASDMKYGLFVLSNPTRKAHNNFTIYPNPGTSNVNFRLKNPVKNFEITMYDALGRKVKSVQRAQVLEASFDVSELARGFYIVKATGENFNETSRFLIQK</sequence>
<feature type="chain" id="PRO_5046776991" evidence="1">
    <location>
        <begin position="20"/>
        <end position="444"/>
    </location>
</feature>
<proteinExistence type="predicted"/>
<evidence type="ECO:0000313" key="4">
    <source>
        <dbReference type="Proteomes" id="UP000644147"/>
    </source>
</evidence>
<feature type="domain" description="Secretion system C-terminal sorting" evidence="2">
    <location>
        <begin position="370"/>
        <end position="442"/>
    </location>
</feature>
<accession>A0ABS1C158</accession>
<evidence type="ECO:0000256" key="1">
    <source>
        <dbReference type="SAM" id="SignalP"/>
    </source>
</evidence>
<dbReference type="EMBL" id="JAEHFX010000002">
    <property type="protein sequence ID" value="MBK0402260.1"/>
    <property type="molecule type" value="Genomic_DNA"/>
</dbReference>
<dbReference type="PANTHER" id="PTHR38787:SF3">
    <property type="entry name" value="REGULATORY P DOMAIN-CONTAINING PROTEIN"/>
    <property type="match status" value="1"/>
</dbReference>
<comment type="caution">
    <text evidence="3">The sequence shown here is derived from an EMBL/GenBank/DDBJ whole genome shotgun (WGS) entry which is preliminary data.</text>
</comment>
<organism evidence="3 4">
    <name type="scientific">Adhaeribacter terrigena</name>
    <dbReference type="NCBI Taxonomy" id="2793070"/>
    <lineage>
        <taxon>Bacteria</taxon>
        <taxon>Pseudomonadati</taxon>
        <taxon>Bacteroidota</taxon>
        <taxon>Cytophagia</taxon>
        <taxon>Cytophagales</taxon>
        <taxon>Hymenobacteraceae</taxon>
        <taxon>Adhaeribacter</taxon>
    </lineage>
</organism>
<keyword evidence="1" id="KW-0732">Signal</keyword>
<name>A0ABS1C158_9BACT</name>
<dbReference type="InterPro" id="IPR027589">
    <property type="entry name" value="Choice_anch_B"/>
</dbReference>
<dbReference type="RefSeq" id="WP_200504993.1">
    <property type="nucleotide sequence ID" value="NZ_JAEHFX010000002.1"/>
</dbReference>
<dbReference type="SUPFAM" id="SSF75011">
    <property type="entry name" value="3-carboxy-cis,cis-mucoante lactonizing enzyme"/>
    <property type="match status" value="1"/>
</dbReference>